<name>A0A7X9U4H0_9GAMM</name>
<accession>A0A7X9U4H0</accession>
<evidence type="ECO:0000313" key="2">
    <source>
        <dbReference type="Proteomes" id="UP000519126"/>
    </source>
</evidence>
<protein>
    <submittedName>
        <fullName evidence="1">Uncharacterized protein</fullName>
    </submittedName>
</protein>
<dbReference type="RefSeq" id="WP_170071222.1">
    <property type="nucleotide sequence ID" value="NZ_JABBCX010000002.1"/>
</dbReference>
<evidence type="ECO:0000313" key="1">
    <source>
        <dbReference type="EMBL" id="NMF47482.1"/>
    </source>
</evidence>
<dbReference type="AlphaFoldDB" id="A0A7X9U4H0"/>
<dbReference type="Proteomes" id="UP000519126">
    <property type="component" value="Unassembled WGS sequence"/>
</dbReference>
<comment type="caution">
    <text evidence="1">The sequence shown here is derived from an EMBL/GenBank/DDBJ whole genome shotgun (WGS) entry which is preliminary data.</text>
</comment>
<organism evidence="1 2">
    <name type="scientific">Pseudoalteromonas arctica</name>
    <dbReference type="NCBI Taxonomy" id="394751"/>
    <lineage>
        <taxon>Bacteria</taxon>
        <taxon>Pseudomonadati</taxon>
        <taxon>Pseudomonadota</taxon>
        <taxon>Gammaproteobacteria</taxon>
        <taxon>Alteromonadales</taxon>
        <taxon>Pseudoalteromonadaceae</taxon>
        <taxon>Pseudoalteromonas</taxon>
    </lineage>
</organism>
<gene>
    <name evidence="1" type="ORF">HHL01_04735</name>
</gene>
<dbReference type="EMBL" id="JABBCX010000002">
    <property type="protein sequence ID" value="NMF47482.1"/>
    <property type="molecule type" value="Genomic_DNA"/>
</dbReference>
<reference evidence="1 2" key="1">
    <citation type="submission" date="2020-04" db="EMBL/GenBank/DDBJ databases">
        <title>Genome Sequencing and Assembley of Pseudoalteromonas artica.</title>
        <authorList>
            <person name="Akerly B."/>
            <person name="Cook G."/>
        </authorList>
    </citation>
    <scope>NUCLEOTIDE SEQUENCE [LARGE SCALE GENOMIC DNA]</scope>
    <source>
        <strain evidence="1 2">NEC-BIFX-0059</strain>
    </source>
</reference>
<proteinExistence type="predicted"/>
<sequence length="299" mass="32772">MKFDVLCHINASGCTPSSLYTAVANQMLFSKPSKALIRCDISLDAPYIMVEIEELAQLDRQTKCLLLLSQLLENLDITTLRKTSRISQIAFVLPQDELNNPIISNDTLSELLAEVISQQVPDFIQSTAIDFKNIAPDTLIIAVDSCVSYQYVSTQAKNNVVQVLDGPPGIINGEGGCALLTHGQGGLEAQLFNGELSEQLNQAQACVNDTYLFAGKQSLAWQKKWFANTQALYSPEDELIELANLNNTIGHQGVANDPAGFVLANSYLNNPLNEGLQHVFLLFNSPNEQLIKISRSENS</sequence>